<sequence length="1023" mass="112691">MQPPLPGNNSMPNLSGMLPSLSDPNRYQSKSTPSRLHSNPDPDTPSSSASLGDVHTSHGCGGMSGSTAVKTPSQDILDQLATIQMPDFVRKLFRMLEEPDDSNTVAWISTGDGFVVKDPTEFARLVLPRHFKHNNFASFVRQLNKYGFHKVKLSEESKRFGEQAWEFQHEHFHREKRYMLELIKRKASAPRINRSSLLTIVRRGEAAGPAKIDQEAPSYRSEVDTRNLPPPNGHLLPRPPTQLNAIGTQAGVMQPCGDPSPSNYIQHQHGLPSQPPMRPMLPHQTLPIIAPPSHILNNQPLPPVQHLPPVLQPPVNQRQPTSPGPSQASPSTPGGNINTAPVNHSGIILNGRPPRQQSPILSPQSFGAMMNNMPKDDVFTPEASTHAIRATHQQINRCLQLQNEMATHMQQMSRTCHGCAEEVMILRQTVNQQDHKMQDLRRDVQMLRVALEMQTQEFHQFRAKISMSGNKPAPTPALTATASTQVTPVMPLKQGLLSSTSMNIQQQGQIDSMMGIGQDSPSSPQQRQQELHAYSNINNGSNFWPENSKHETSSSPSSCSRRRDNGPDQGGYPSYVPIGINDDCDSIPTVRSPSPTTSEIMKEFIMSPATVGRAEDSDDDEDGQGNALARVLAHRKKKWSVLLVEDDYIMRELYSKQLSMAGYTFDVAEDGVAAVEIVTSANLKKRRYDIVLMDIIMPKLDGVSATTRIRQFDQYTPIISMTSSTTDNDCIRYFSSGMNDILPKPFTREMLSSMIDKWANAYERSFNLLMQPSGGDLDGRIEELDEDGMKKTDGKSFGQSNDERFTGGDLAAFSASAGGNASNSGSTFLNNKLVVSTQISDSDLLAHFIPYLQQQQGLDNGTHRNIIILPRNRHASDSSASSNGSSGSPAALYNTAFISAKTSSGNSNEPNCTNADGWNSFSGVLTPPSPPPATICSNSPAERRKTKSRSNAENTTMDNKNGCRPAPIPDQGTTMSLDWSDPNSDMSMREPANKRKYSRFDMNTNAKEIQQQSVQPHKRTRAE</sequence>
<accession>A0A507D8Z4</accession>
<dbReference type="SUPFAM" id="SSF52172">
    <property type="entry name" value="CheY-like"/>
    <property type="match status" value="1"/>
</dbReference>
<evidence type="ECO:0000256" key="9">
    <source>
        <dbReference type="SAM" id="MobiDB-lite"/>
    </source>
</evidence>
<dbReference type="OrthoDB" id="60033at2759"/>
<dbReference type="InterPro" id="IPR001789">
    <property type="entry name" value="Sig_transdc_resp-reg_receiver"/>
</dbReference>
<dbReference type="PROSITE" id="PS00434">
    <property type="entry name" value="HSF_DOMAIN"/>
    <property type="match status" value="1"/>
</dbReference>
<evidence type="ECO:0000313" key="11">
    <source>
        <dbReference type="EMBL" id="TPX48099.1"/>
    </source>
</evidence>
<keyword evidence="6" id="KW-0804">Transcription</keyword>
<dbReference type="PROSITE" id="PS50110">
    <property type="entry name" value="RESPONSE_REGULATORY"/>
    <property type="match status" value="1"/>
</dbReference>
<feature type="compositionally biased region" description="Polar residues" evidence="9">
    <location>
        <begin position="971"/>
        <end position="986"/>
    </location>
</feature>
<dbReference type="PANTHER" id="PTHR45339">
    <property type="entry name" value="HYBRID SIGNAL TRANSDUCTION HISTIDINE KINASE J"/>
    <property type="match status" value="1"/>
</dbReference>
<keyword evidence="7" id="KW-0539">Nucleus</keyword>
<dbReference type="GO" id="GO:0005634">
    <property type="term" value="C:nucleus"/>
    <property type="evidence" value="ECO:0007669"/>
    <property type="project" value="UniProtKB-SubCell"/>
</dbReference>
<dbReference type="InterPro" id="IPR036390">
    <property type="entry name" value="WH_DNA-bd_sf"/>
</dbReference>
<feature type="compositionally biased region" description="Pro residues" evidence="9">
    <location>
        <begin position="300"/>
        <end position="312"/>
    </location>
</feature>
<dbReference type="InterPro" id="IPR036388">
    <property type="entry name" value="WH-like_DNA-bd_sf"/>
</dbReference>
<feature type="region of interest" description="Disordered" evidence="9">
    <location>
        <begin position="1"/>
        <end position="70"/>
    </location>
</feature>
<dbReference type="GO" id="GO:0000160">
    <property type="term" value="P:phosphorelay signal transduction system"/>
    <property type="evidence" value="ECO:0007669"/>
    <property type="project" value="UniProtKB-KW"/>
</dbReference>
<dbReference type="GO" id="GO:0043565">
    <property type="term" value="F:sequence-specific DNA binding"/>
    <property type="evidence" value="ECO:0007669"/>
    <property type="project" value="InterPro"/>
</dbReference>
<evidence type="ECO:0000256" key="7">
    <source>
        <dbReference type="ARBA" id="ARBA00023242"/>
    </source>
</evidence>
<keyword evidence="5" id="KW-0238">DNA-binding</keyword>
<dbReference type="PANTHER" id="PTHR45339:SF1">
    <property type="entry name" value="HYBRID SIGNAL TRANSDUCTION HISTIDINE KINASE J"/>
    <property type="match status" value="1"/>
</dbReference>
<dbReference type="EMBL" id="QEAM01000059">
    <property type="protein sequence ID" value="TPX48099.1"/>
    <property type="molecule type" value="Genomic_DNA"/>
</dbReference>
<feature type="region of interest" description="Disordered" evidence="9">
    <location>
        <begin position="537"/>
        <end position="578"/>
    </location>
</feature>
<dbReference type="Proteomes" id="UP000320475">
    <property type="component" value="Unassembled WGS sequence"/>
</dbReference>
<evidence type="ECO:0000256" key="2">
    <source>
        <dbReference type="ARBA" id="ARBA00022553"/>
    </source>
</evidence>
<dbReference type="AlphaFoldDB" id="A0A507D8Z4"/>
<evidence type="ECO:0000256" key="3">
    <source>
        <dbReference type="ARBA" id="ARBA00023012"/>
    </source>
</evidence>
<feature type="domain" description="Response regulatory" evidence="10">
    <location>
        <begin position="640"/>
        <end position="759"/>
    </location>
</feature>
<protein>
    <recommendedName>
        <fullName evidence="10">Response regulatory domain-containing protein</fullName>
    </recommendedName>
</protein>
<evidence type="ECO:0000256" key="8">
    <source>
        <dbReference type="PROSITE-ProRule" id="PRU00169"/>
    </source>
</evidence>
<dbReference type="GO" id="GO:0003700">
    <property type="term" value="F:DNA-binding transcription factor activity"/>
    <property type="evidence" value="ECO:0007669"/>
    <property type="project" value="InterPro"/>
</dbReference>
<evidence type="ECO:0000259" key="10">
    <source>
        <dbReference type="PROSITE" id="PS50110"/>
    </source>
</evidence>
<feature type="compositionally biased region" description="Polar residues" evidence="9">
    <location>
        <begin position="949"/>
        <end position="959"/>
    </location>
</feature>
<evidence type="ECO:0000256" key="1">
    <source>
        <dbReference type="ARBA" id="ARBA00004123"/>
    </source>
</evidence>
<feature type="compositionally biased region" description="Polar residues" evidence="9">
    <location>
        <begin position="22"/>
        <end position="37"/>
    </location>
</feature>
<dbReference type="SMART" id="SM00415">
    <property type="entry name" value="HSF"/>
    <property type="match status" value="1"/>
</dbReference>
<gene>
    <name evidence="11" type="ORF">SeLEV6574_g02215</name>
</gene>
<feature type="region of interest" description="Disordered" evidence="9">
    <location>
        <begin position="922"/>
        <end position="1023"/>
    </location>
</feature>
<dbReference type="FunFam" id="1.10.10.10:FF:000027">
    <property type="entry name" value="Heat shock transcription factor 1"/>
    <property type="match status" value="1"/>
</dbReference>
<feature type="compositionally biased region" description="Polar residues" evidence="9">
    <location>
        <begin position="1001"/>
        <end position="1015"/>
    </location>
</feature>
<dbReference type="Gene3D" id="3.40.50.2300">
    <property type="match status" value="1"/>
</dbReference>
<dbReference type="SMART" id="SM00448">
    <property type="entry name" value="REC"/>
    <property type="match status" value="1"/>
</dbReference>
<dbReference type="SUPFAM" id="SSF46785">
    <property type="entry name" value="Winged helix' DNA-binding domain"/>
    <property type="match status" value="1"/>
</dbReference>
<dbReference type="CDD" id="cd17546">
    <property type="entry name" value="REC_hyHK_CKI1_RcsC-like"/>
    <property type="match status" value="1"/>
</dbReference>
<feature type="region of interest" description="Disordered" evidence="9">
    <location>
        <begin position="290"/>
        <end position="357"/>
    </location>
</feature>
<keyword evidence="4" id="KW-0805">Transcription regulation</keyword>
<keyword evidence="3" id="KW-0902">Two-component regulatory system</keyword>
<dbReference type="InterPro" id="IPR011006">
    <property type="entry name" value="CheY-like_superfamily"/>
</dbReference>
<feature type="compositionally biased region" description="Polar residues" evidence="9">
    <location>
        <begin position="324"/>
        <end position="342"/>
    </location>
</feature>
<feature type="modified residue" description="4-aspartylphosphate" evidence="8">
    <location>
        <position position="694"/>
    </location>
</feature>
<proteinExistence type="predicted"/>
<comment type="caution">
    <text evidence="11">The sequence shown here is derived from an EMBL/GenBank/DDBJ whole genome shotgun (WGS) entry which is preliminary data.</text>
</comment>
<dbReference type="Pfam" id="PF00072">
    <property type="entry name" value="Response_reg"/>
    <property type="match status" value="1"/>
</dbReference>
<dbReference type="PRINTS" id="PR00056">
    <property type="entry name" value="HSFDOMAIN"/>
</dbReference>
<dbReference type="VEuPathDB" id="FungiDB:SeMB42_g02408"/>
<dbReference type="Gene3D" id="1.10.10.10">
    <property type="entry name" value="Winged helix-like DNA-binding domain superfamily/Winged helix DNA-binding domain"/>
    <property type="match status" value="1"/>
</dbReference>
<evidence type="ECO:0000256" key="4">
    <source>
        <dbReference type="ARBA" id="ARBA00023015"/>
    </source>
</evidence>
<reference evidence="11 12" key="1">
    <citation type="journal article" date="2019" name="Sci. Rep.">
        <title>Comparative genomics of chytrid fungi reveal insights into the obligate biotrophic and pathogenic lifestyle of Synchytrium endobioticum.</title>
        <authorList>
            <person name="van de Vossenberg B.T.L.H."/>
            <person name="Warris S."/>
            <person name="Nguyen H.D.T."/>
            <person name="van Gent-Pelzer M.P.E."/>
            <person name="Joly D.L."/>
            <person name="van de Geest H.C."/>
            <person name="Bonants P.J.M."/>
            <person name="Smith D.S."/>
            <person name="Levesque C.A."/>
            <person name="van der Lee T.A.J."/>
        </authorList>
    </citation>
    <scope>NUCLEOTIDE SEQUENCE [LARGE SCALE GENOMIC DNA]</scope>
    <source>
        <strain evidence="11 12">LEV6574</strain>
    </source>
</reference>
<evidence type="ECO:0000256" key="6">
    <source>
        <dbReference type="ARBA" id="ARBA00023163"/>
    </source>
</evidence>
<keyword evidence="2 8" id="KW-0597">Phosphoprotein</keyword>
<evidence type="ECO:0000256" key="5">
    <source>
        <dbReference type="ARBA" id="ARBA00023125"/>
    </source>
</evidence>
<dbReference type="Pfam" id="PF00447">
    <property type="entry name" value="HSF_DNA-bind"/>
    <property type="match status" value="1"/>
</dbReference>
<comment type="subcellular location">
    <subcellularLocation>
        <location evidence="1">Nucleus</location>
    </subcellularLocation>
</comment>
<evidence type="ECO:0000313" key="12">
    <source>
        <dbReference type="Proteomes" id="UP000320475"/>
    </source>
</evidence>
<name>A0A507D8Z4_9FUNG</name>
<organism evidence="11 12">
    <name type="scientific">Synchytrium endobioticum</name>
    <dbReference type="NCBI Taxonomy" id="286115"/>
    <lineage>
        <taxon>Eukaryota</taxon>
        <taxon>Fungi</taxon>
        <taxon>Fungi incertae sedis</taxon>
        <taxon>Chytridiomycota</taxon>
        <taxon>Chytridiomycota incertae sedis</taxon>
        <taxon>Chytridiomycetes</taxon>
        <taxon>Synchytriales</taxon>
        <taxon>Synchytriaceae</taxon>
        <taxon>Synchytrium</taxon>
    </lineage>
</organism>
<dbReference type="InterPro" id="IPR000232">
    <property type="entry name" value="HSF_DNA-bd"/>
</dbReference>